<keyword evidence="3" id="KW-1185">Reference proteome</keyword>
<dbReference type="EMBL" id="QURL01000002">
    <property type="protein sequence ID" value="RFC65369.1"/>
    <property type="molecule type" value="Genomic_DNA"/>
</dbReference>
<dbReference type="PANTHER" id="PTHR22617:SF23">
    <property type="entry name" value="CHEMOTAXIS PROTEIN CHEW"/>
    <property type="match status" value="1"/>
</dbReference>
<comment type="caution">
    <text evidence="2">The sequence shown here is derived from an EMBL/GenBank/DDBJ whole genome shotgun (WGS) entry which is preliminary data.</text>
</comment>
<evidence type="ECO:0000313" key="3">
    <source>
        <dbReference type="Proteomes" id="UP000264310"/>
    </source>
</evidence>
<dbReference type="Pfam" id="PF01584">
    <property type="entry name" value="CheW"/>
    <property type="match status" value="1"/>
</dbReference>
<dbReference type="CDD" id="cd00732">
    <property type="entry name" value="CheW"/>
    <property type="match status" value="1"/>
</dbReference>
<sequence>MNDHAQNDSHFKRELIAFRIADQEFCVDIKSVREIRGYVPATPLPKTPSYVAGVINLRGTVLPVMDLGLRMGLKAITPTPRSVIMVVKIGSQLFGLLVDAVSDIVSVTEEDIQVNPDVTNDRSRSFVSGLMALDQRMIAIIEASSILPEGLAEAA</sequence>
<dbReference type="InterPro" id="IPR036061">
    <property type="entry name" value="CheW-like_dom_sf"/>
</dbReference>
<dbReference type="RefSeq" id="WP_116682266.1">
    <property type="nucleotide sequence ID" value="NZ_QURL01000002.1"/>
</dbReference>
<dbReference type="Gene3D" id="2.30.30.40">
    <property type="entry name" value="SH3 Domains"/>
    <property type="match status" value="1"/>
</dbReference>
<organism evidence="2 3">
    <name type="scientific">Fulvimarina endophytica</name>
    <dbReference type="NCBI Taxonomy" id="2293836"/>
    <lineage>
        <taxon>Bacteria</taxon>
        <taxon>Pseudomonadati</taxon>
        <taxon>Pseudomonadota</taxon>
        <taxon>Alphaproteobacteria</taxon>
        <taxon>Hyphomicrobiales</taxon>
        <taxon>Aurantimonadaceae</taxon>
        <taxon>Fulvimarina</taxon>
    </lineage>
</organism>
<dbReference type="PANTHER" id="PTHR22617">
    <property type="entry name" value="CHEMOTAXIS SENSOR HISTIDINE KINASE-RELATED"/>
    <property type="match status" value="1"/>
</dbReference>
<dbReference type="Proteomes" id="UP000264310">
    <property type="component" value="Unassembled WGS sequence"/>
</dbReference>
<name>A0A371X800_9HYPH</name>
<dbReference type="SMART" id="SM00260">
    <property type="entry name" value="CheW"/>
    <property type="match status" value="1"/>
</dbReference>
<dbReference type="InterPro" id="IPR039315">
    <property type="entry name" value="CheW"/>
</dbReference>
<dbReference type="OrthoDB" id="9794382at2"/>
<proteinExistence type="predicted"/>
<dbReference type="GO" id="GO:0005829">
    <property type="term" value="C:cytosol"/>
    <property type="evidence" value="ECO:0007669"/>
    <property type="project" value="TreeGrafter"/>
</dbReference>
<evidence type="ECO:0000313" key="2">
    <source>
        <dbReference type="EMBL" id="RFC65369.1"/>
    </source>
</evidence>
<dbReference type="InterPro" id="IPR002545">
    <property type="entry name" value="CheW-lke_dom"/>
</dbReference>
<dbReference type="SUPFAM" id="SSF50341">
    <property type="entry name" value="CheW-like"/>
    <property type="match status" value="1"/>
</dbReference>
<dbReference type="GO" id="GO:0007165">
    <property type="term" value="P:signal transduction"/>
    <property type="evidence" value="ECO:0007669"/>
    <property type="project" value="InterPro"/>
</dbReference>
<dbReference type="PROSITE" id="PS50851">
    <property type="entry name" value="CHEW"/>
    <property type="match status" value="1"/>
</dbReference>
<gene>
    <name evidence="2" type="ORF">DYI37_05970</name>
</gene>
<dbReference type="AlphaFoldDB" id="A0A371X800"/>
<reference evidence="2 3" key="1">
    <citation type="submission" date="2018-08" db="EMBL/GenBank/DDBJ databases">
        <title>Fulvimarina sp. 85, whole genome shotgun sequence.</title>
        <authorList>
            <person name="Tuo L."/>
        </authorList>
    </citation>
    <scope>NUCLEOTIDE SEQUENCE [LARGE SCALE GENOMIC DNA]</scope>
    <source>
        <strain evidence="2 3">85</strain>
    </source>
</reference>
<protein>
    <submittedName>
        <fullName evidence="2">Chemotaxis protein CheW</fullName>
    </submittedName>
</protein>
<evidence type="ECO:0000259" key="1">
    <source>
        <dbReference type="PROSITE" id="PS50851"/>
    </source>
</evidence>
<dbReference type="Gene3D" id="2.40.50.180">
    <property type="entry name" value="CheA-289, Domain 4"/>
    <property type="match status" value="1"/>
</dbReference>
<accession>A0A371X800</accession>
<dbReference type="GO" id="GO:0006935">
    <property type="term" value="P:chemotaxis"/>
    <property type="evidence" value="ECO:0007669"/>
    <property type="project" value="InterPro"/>
</dbReference>
<feature type="domain" description="CheW-like" evidence="1">
    <location>
        <begin position="12"/>
        <end position="152"/>
    </location>
</feature>